<feature type="domain" description="EamA" evidence="7">
    <location>
        <begin position="9"/>
        <end position="135"/>
    </location>
</feature>
<dbReference type="RefSeq" id="WP_343802706.1">
    <property type="nucleotide sequence ID" value="NZ_BAAADE010000001.1"/>
</dbReference>
<dbReference type="InterPro" id="IPR050638">
    <property type="entry name" value="AA-Vitamin_Transporters"/>
</dbReference>
<name>A0ABP3QZ47_9HYPH</name>
<feature type="transmembrane region" description="Helical" evidence="6">
    <location>
        <begin position="62"/>
        <end position="84"/>
    </location>
</feature>
<feature type="transmembrane region" description="Helical" evidence="6">
    <location>
        <begin position="90"/>
        <end position="112"/>
    </location>
</feature>
<comment type="caution">
    <text evidence="8">The sequence shown here is derived from an EMBL/GenBank/DDBJ whole genome shotgun (WGS) entry which is preliminary data.</text>
</comment>
<dbReference type="EMBL" id="BAAADE010000001">
    <property type="protein sequence ID" value="GAA0598248.1"/>
    <property type="molecule type" value="Genomic_DNA"/>
</dbReference>
<dbReference type="InterPro" id="IPR000620">
    <property type="entry name" value="EamA_dom"/>
</dbReference>
<dbReference type="Proteomes" id="UP001424441">
    <property type="component" value="Unassembled WGS sequence"/>
</dbReference>
<feature type="transmembrane region" description="Helical" evidence="6">
    <location>
        <begin position="244"/>
        <end position="260"/>
    </location>
</feature>
<evidence type="ECO:0000256" key="3">
    <source>
        <dbReference type="ARBA" id="ARBA00022692"/>
    </source>
</evidence>
<evidence type="ECO:0000313" key="9">
    <source>
        <dbReference type="Proteomes" id="UP001424441"/>
    </source>
</evidence>
<comment type="similarity">
    <text evidence="2">Belongs to the EamA transporter family.</text>
</comment>
<feature type="transmembrane region" description="Helical" evidence="6">
    <location>
        <begin position="145"/>
        <end position="167"/>
    </location>
</feature>
<dbReference type="PANTHER" id="PTHR32322">
    <property type="entry name" value="INNER MEMBRANE TRANSPORTER"/>
    <property type="match status" value="1"/>
</dbReference>
<evidence type="ECO:0000256" key="4">
    <source>
        <dbReference type="ARBA" id="ARBA00022989"/>
    </source>
</evidence>
<evidence type="ECO:0000256" key="2">
    <source>
        <dbReference type="ARBA" id="ARBA00007362"/>
    </source>
</evidence>
<gene>
    <name evidence="8" type="ORF">GCM10008943_11880</name>
</gene>
<feature type="transmembrane region" description="Helical" evidence="6">
    <location>
        <begin position="179"/>
        <end position="199"/>
    </location>
</feature>
<accession>A0ABP3QZ47</accession>
<organism evidence="8 9">
    <name type="scientific">Paenochrobactrum glaciei</name>
    <dbReference type="NCBI Taxonomy" id="486407"/>
    <lineage>
        <taxon>Bacteria</taxon>
        <taxon>Pseudomonadati</taxon>
        <taxon>Pseudomonadota</taxon>
        <taxon>Alphaproteobacteria</taxon>
        <taxon>Hyphomicrobiales</taxon>
        <taxon>Brucellaceae</taxon>
        <taxon>Paenochrobactrum</taxon>
    </lineage>
</organism>
<keyword evidence="3 6" id="KW-0812">Transmembrane</keyword>
<proteinExistence type="inferred from homology"/>
<comment type="subcellular location">
    <subcellularLocation>
        <location evidence="1">Membrane</location>
        <topology evidence="1">Multi-pass membrane protein</topology>
    </subcellularLocation>
</comment>
<evidence type="ECO:0000256" key="5">
    <source>
        <dbReference type="ARBA" id="ARBA00023136"/>
    </source>
</evidence>
<dbReference type="SUPFAM" id="SSF103481">
    <property type="entry name" value="Multidrug resistance efflux transporter EmrE"/>
    <property type="match status" value="2"/>
</dbReference>
<evidence type="ECO:0000256" key="6">
    <source>
        <dbReference type="SAM" id="Phobius"/>
    </source>
</evidence>
<evidence type="ECO:0000256" key="1">
    <source>
        <dbReference type="ARBA" id="ARBA00004141"/>
    </source>
</evidence>
<dbReference type="Pfam" id="PF00892">
    <property type="entry name" value="EamA"/>
    <property type="match status" value="2"/>
</dbReference>
<keyword evidence="9" id="KW-1185">Reference proteome</keyword>
<keyword evidence="4 6" id="KW-1133">Transmembrane helix</keyword>
<feature type="domain" description="EamA" evidence="7">
    <location>
        <begin position="151"/>
        <end position="283"/>
    </location>
</feature>
<evidence type="ECO:0000259" key="7">
    <source>
        <dbReference type="Pfam" id="PF00892"/>
    </source>
</evidence>
<feature type="transmembrane region" description="Helical" evidence="6">
    <location>
        <begin position="121"/>
        <end position="139"/>
    </location>
</feature>
<dbReference type="PANTHER" id="PTHR32322:SF2">
    <property type="entry name" value="EAMA DOMAIN-CONTAINING PROTEIN"/>
    <property type="match status" value="1"/>
</dbReference>
<dbReference type="InterPro" id="IPR037185">
    <property type="entry name" value="EmrE-like"/>
</dbReference>
<feature type="transmembrane region" description="Helical" evidence="6">
    <location>
        <begin position="211"/>
        <end position="232"/>
    </location>
</feature>
<sequence>MLVRLFPVFFVFLWATGFIGAGLSMPYAEPFSFMTVRFIFAGLIFGIWALATGVVWPKGKSFAQACVTGLLVHGIYLSALFWAVHNGLPAGMSGLIAGLQPMVTTLLAGIFLGERIKKQQLLGLVAGFIGVAMVVSPKFSLGSDGINPVTLIAALIGVLAISSGTVWQKRFGSAMDLKAGTAIQYLAAGLFTLICAALVETGQFQLTSELIIALVWLTIVISVGAVLALMVMIREGALSKVSSLFYLVPAAAALMAYVLFDETLNMTQIAGMLVTTIGVALTSMKRKT</sequence>
<protein>
    <submittedName>
        <fullName evidence="8">DMT family transporter</fullName>
    </submittedName>
</protein>
<keyword evidence="5 6" id="KW-0472">Membrane</keyword>
<feature type="transmembrane region" description="Helical" evidence="6">
    <location>
        <begin position="34"/>
        <end position="55"/>
    </location>
</feature>
<dbReference type="Gene3D" id="1.10.3730.20">
    <property type="match status" value="1"/>
</dbReference>
<feature type="transmembrane region" description="Helical" evidence="6">
    <location>
        <begin position="266"/>
        <end position="284"/>
    </location>
</feature>
<evidence type="ECO:0000313" key="8">
    <source>
        <dbReference type="EMBL" id="GAA0598248.1"/>
    </source>
</evidence>
<reference evidence="9" key="1">
    <citation type="journal article" date="2019" name="Int. J. Syst. Evol. Microbiol.">
        <title>The Global Catalogue of Microorganisms (GCM) 10K type strain sequencing project: providing services to taxonomists for standard genome sequencing and annotation.</title>
        <authorList>
            <consortium name="The Broad Institute Genomics Platform"/>
            <consortium name="The Broad Institute Genome Sequencing Center for Infectious Disease"/>
            <person name="Wu L."/>
            <person name="Ma J."/>
        </authorList>
    </citation>
    <scope>NUCLEOTIDE SEQUENCE [LARGE SCALE GENOMIC DNA]</scope>
    <source>
        <strain evidence="9">JCM 15115</strain>
    </source>
</reference>